<evidence type="ECO:0000313" key="2">
    <source>
        <dbReference type="EMBL" id="SIS75142.1"/>
    </source>
</evidence>
<dbReference type="Pfam" id="PF01609">
    <property type="entry name" value="DDE_Tnp_1"/>
    <property type="match status" value="1"/>
</dbReference>
<proteinExistence type="predicted"/>
<dbReference type="EMBL" id="FTOE01000004">
    <property type="protein sequence ID" value="SIS75142.1"/>
    <property type="molecule type" value="Genomic_DNA"/>
</dbReference>
<evidence type="ECO:0000313" key="3">
    <source>
        <dbReference type="Proteomes" id="UP000185999"/>
    </source>
</evidence>
<dbReference type="GO" id="GO:0004803">
    <property type="term" value="F:transposase activity"/>
    <property type="evidence" value="ECO:0007669"/>
    <property type="project" value="InterPro"/>
</dbReference>
<keyword evidence="3" id="KW-1185">Reference proteome</keyword>
<dbReference type="GO" id="GO:0006313">
    <property type="term" value="P:DNA transposition"/>
    <property type="evidence" value="ECO:0007669"/>
    <property type="project" value="InterPro"/>
</dbReference>
<evidence type="ECO:0000259" key="1">
    <source>
        <dbReference type="Pfam" id="PF01609"/>
    </source>
</evidence>
<organism evidence="2 3">
    <name type="scientific">Neptunomonas antarctica</name>
    <dbReference type="NCBI Taxonomy" id="619304"/>
    <lineage>
        <taxon>Bacteria</taxon>
        <taxon>Pseudomonadati</taxon>
        <taxon>Pseudomonadota</taxon>
        <taxon>Gammaproteobacteria</taxon>
        <taxon>Oceanospirillales</taxon>
        <taxon>Oceanospirillaceae</taxon>
        <taxon>Neptunomonas</taxon>
    </lineage>
</organism>
<feature type="domain" description="Transposase IS4-like" evidence="1">
    <location>
        <begin position="52"/>
        <end position="117"/>
    </location>
</feature>
<dbReference type="PANTHER" id="PTHR35604">
    <property type="entry name" value="TRANSPOSASE INSH FOR INSERTION SEQUENCE ELEMENT IS5A-RELATED"/>
    <property type="match status" value="1"/>
</dbReference>
<dbReference type="InterPro" id="IPR002559">
    <property type="entry name" value="Transposase_11"/>
</dbReference>
<protein>
    <submittedName>
        <fullName evidence="2">Transposase, IS5 family</fullName>
    </submittedName>
</protein>
<dbReference type="AlphaFoldDB" id="A0A1N7LMY1"/>
<dbReference type="Proteomes" id="UP000185999">
    <property type="component" value="Unassembled WGS sequence"/>
</dbReference>
<sequence length="139" mass="15607">MRLFVGLSLDRSIPDHTTIMNFRHLLERQNLARTIFDDVVRWLFEAGVLLKEGSLMDATIIEALNSIKNKVGIRDPKMHQTKKGNQWHFGVKAHVGVDARTGITHSLTTTAASRSEMSDGKPADKCGKAVKKQKKWAQI</sequence>
<dbReference type="GO" id="GO:0003677">
    <property type="term" value="F:DNA binding"/>
    <property type="evidence" value="ECO:0007669"/>
    <property type="project" value="InterPro"/>
</dbReference>
<dbReference type="PANTHER" id="PTHR35604:SF2">
    <property type="entry name" value="TRANSPOSASE INSH FOR INSERTION SEQUENCE ELEMENT IS5A-RELATED"/>
    <property type="match status" value="1"/>
</dbReference>
<reference evidence="3" key="1">
    <citation type="submission" date="2017-01" db="EMBL/GenBank/DDBJ databases">
        <authorList>
            <person name="Varghese N."/>
            <person name="Submissions S."/>
        </authorList>
    </citation>
    <scope>NUCLEOTIDE SEQUENCE [LARGE SCALE GENOMIC DNA]</scope>
    <source>
        <strain evidence="3">DSM 22306</strain>
    </source>
</reference>
<gene>
    <name evidence="2" type="ORF">SAMN05421760_104169</name>
</gene>
<name>A0A1N7LMY1_9GAMM</name>
<accession>A0A1N7LMY1</accession>